<keyword evidence="2" id="KW-0732">Signal</keyword>
<evidence type="ECO:0000313" key="3">
    <source>
        <dbReference type="EMBL" id="GGJ78920.1"/>
    </source>
</evidence>
<keyword evidence="4" id="KW-1185">Reference proteome</keyword>
<accession>A0ABQ2E288</accession>
<evidence type="ECO:0000256" key="1">
    <source>
        <dbReference type="SAM" id="MobiDB-lite"/>
    </source>
</evidence>
<dbReference type="Proteomes" id="UP000660265">
    <property type="component" value="Unassembled WGS sequence"/>
</dbReference>
<proteinExistence type="predicted"/>
<gene>
    <name evidence="3" type="ORF">GCM10011583_08140</name>
</gene>
<feature type="chain" id="PRO_5045786995" evidence="2">
    <location>
        <begin position="28"/>
        <end position="317"/>
    </location>
</feature>
<reference evidence="4" key="1">
    <citation type="journal article" date="2019" name="Int. J. Syst. Evol. Microbiol.">
        <title>The Global Catalogue of Microorganisms (GCM) 10K type strain sequencing project: providing services to taxonomists for standard genome sequencing and annotation.</title>
        <authorList>
            <consortium name="The Broad Institute Genomics Platform"/>
            <consortium name="The Broad Institute Genome Sequencing Center for Infectious Disease"/>
            <person name="Wu L."/>
            <person name="Ma J."/>
        </authorList>
    </citation>
    <scope>NUCLEOTIDE SEQUENCE [LARGE SCALE GENOMIC DNA]</scope>
    <source>
        <strain evidence="4">CGMCC 4.7275</strain>
    </source>
</reference>
<evidence type="ECO:0000256" key="2">
    <source>
        <dbReference type="SAM" id="SignalP"/>
    </source>
</evidence>
<feature type="region of interest" description="Disordered" evidence="1">
    <location>
        <begin position="269"/>
        <end position="317"/>
    </location>
</feature>
<feature type="signal peptide" evidence="2">
    <location>
        <begin position="1"/>
        <end position="27"/>
    </location>
</feature>
<evidence type="ECO:0000313" key="4">
    <source>
        <dbReference type="Proteomes" id="UP000660265"/>
    </source>
</evidence>
<feature type="compositionally biased region" description="Low complexity" evidence="1">
    <location>
        <begin position="301"/>
        <end position="317"/>
    </location>
</feature>
<feature type="compositionally biased region" description="Basic and acidic residues" evidence="1">
    <location>
        <begin position="286"/>
        <end position="300"/>
    </location>
</feature>
<feature type="compositionally biased region" description="Low complexity" evidence="1">
    <location>
        <begin position="269"/>
        <end position="280"/>
    </location>
</feature>
<comment type="caution">
    <text evidence="3">The sequence shown here is derived from an EMBL/GenBank/DDBJ whole genome shotgun (WGS) entry which is preliminary data.</text>
</comment>
<sequence>MKIRTFIATASLVASGSLVAFSGSAQAALYTTCVGDGGAVTVSNDLVVPAGKSCTLSGTRVKGTVTVEAGADLVAAGATFNSAVTVEEDGYLDLTDTTVKGTLTTESAFGAHLEKSTLKAVDATEGFLYTVDSTVGGNISSEAGELYVSGSTLNGSVTGDGNQYTDVYDSTVKGALTVNGNTLGGVFCASEVYGAAKYAANADILQIGGEGLLGSCTGASYFGGNVEITDNTAEAVLDNAIVRGALTATGNNPVLVVGDSARIRGKVTGETAEAGASSSRSAKKAAPQDRGADLAEKAAERAAAARADANEAGKSSL</sequence>
<dbReference type="EMBL" id="BMMV01000002">
    <property type="protein sequence ID" value="GGJ78920.1"/>
    <property type="molecule type" value="Genomic_DNA"/>
</dbReference>
<protein>
    <submittedName>
        <fullName evidence="3">Uncharacterized protein</fullName>
    </submittedName>
</protein>
<dbReference type="RefSeq" id="WP_189105862.1">
    <property type="nucleotide sequence ID" value="NZ_BMMV01000002.1"/>
</dbReference>
<name>A0ABQ2E288_9ACTN</name>
<organism evidence="3 4">
    <name type="scientific">Streptomyces camponoticapitis</name>
    <dbReference type="NCBI Taxonomy" id="1616125"/>
    <lineage>
        <taxon>Bacteria</taxon>
        <taxon>Bacillati</taxon>
        <taxon>Actinomycetota</taxon>
        <taxon>Actinomycetes</taxon>
        <taxon>Kitasatosporales</taxon>
        <taxon>Streptomycetaceae</taxon>
        <taxon>Streptomyces</taxon>
    </lineage>
</organism>